<keyword evidence="5" id="KW-1185">Reference proteome</keyword>
<comment type="caution">
    <text evidence="4">The sequence shown here is derived from an EMBL/GenBank/DDBJ whole genome shotgun (WGS) entry which is preliminary data.</text>
</comment>
<dbReference type="STRING" id="299467.A0A443SV34"/>
<dbReference type="PROSITE" id="PS50181">
    <property type="entry name" value="FBOX"/>
    <property type="match status" value="1"/>
</dbReference>
<feature type="domain" description="F-box" evidence="3">
    <location>
        <begin position="19"/>
        <end position="71"/>
    </location>
</feature>
<dbReference type="Pfam" id="PF12937">
    <property type="entry name" value="F-box-like"/>
    <property type="match status" value="1"/>
</dbReference>
<dbReference type="Proteomes" id="UP000288716">
    <property type="component" value="Unassembled WGS sequence"/>
</dbReference>
<evidence type="ECO:0000256" key="2">
    <source>
        <dbReference type="SAM" id="MobiDB-lite"/>
    </source>
</evidence>
<reference evidence="4 5" key="1">
    <citation type="journal article" date="2018" name="Gigascience">
        <title>Genomes of trombidid mites reveal novel predicted allergens and laterally-transferred genes associated with secondary metabolism.</title>
        <authorList>
            <person name="Dong X."/>
            <person name="Chaisiri K."/>
            <person name="Xia D."/>
            <person name="Armstrong S.D."/>
            <person name="Fang Y."/>
            <person name="Donnelly M.J."/>
            <person name="Kadowaki T."/>
            <person name="McGarry J.W."/>
            <person name="Darby A.C."/>
            <person name="Makepeace B.L."/>
        </authorList>
    </citation>
    <scope>NUCLEOTIDE SEQUENCE [LARGE SCALE GENOMIC DNA]</scope>
    <source>
        <strain evidence="4">UoL-UT</strain>
    </source>
</reference>
<gene>
    <name evidence="4" type="ORF">B4U80_05721</name>
</gene>
<dbReference type="VEuPathDB" id="VectorBase:LDEU000656"/>
<dbReference type="PANTHER" id="PTHR46432">
    <property type="entry name" value="F-BOX ONLY PROTEIN 42"/>
    <property type="match status" value="1"/>
</dbReference>
<dbReference type="EMBL" id="NCKV01000179">
    <property type="protein sequence ID" value="RWS31385.1"/>
    <property type="molecule type" value="Genomic_DNA"/>
</dbReference>
<evidence type="ECO:0000256" key="1">
    <source>
        <dbReference type="ARBA" id="ARBA00022441"/>
    </source>
</evidence>
<dbReference type="Gene3D" id="2.120.10.80">
    <property type="entry name" value="Kelch-type beta propeller"/>
    <property type="match status" value="1"/>
</dbReference>
<dbReference type="InterPro" id="IPR015915">
    <property type="entry name" value="Kelch-typ_b-propeller"/>
</dbReference>
<dbReference type="Pfam" id="PF01344">
    <property type="entry name" value="Kelch_1"/>
    <property type="match status" value="1"/>
</dbReference>
<sequence length="462" mass="52708">MQNENIEFEEQCLSANSTQTSITDIPEVLLEYIFTYLPTYGRLLNCQLVCKTWKRCVEAAIETGKREFKNALRSGVLEWMDYHTNAGPNISGRYSHSCCLHDGVMYIFGGCTVANTTFNDLWTFDLSERQWIRPLVTGNYPPPKACATLVKHKDSLILFGVSDEVMQNTFVPSNEVWVFNFDCLRWRNQHINSPKPPPRYGHSQVVVDDNNILIFGGCGGPNMLFSDVWLLTLNADTWTWKEIEVKLAAGFPVPVIGFNPACKVDDLVVFLNKSQMIKSFESLKESPMIRKATERNQYSPHSVSRPSSSSNRLQPQPSKQERKQQLLGETSKPSIRPNARHDRQRQLQFLDKMEQRIKELKSSNAIMLPTVRQQPQRSKEFMSVCILDIKEVLTGGYVRWLTHEKQTNGPQEKKLYSLVPTSSELVMFGGIQKNNDADSQTTDVVSNTVHIASFRRTAEIMQ</sequence>
<protein>
    <recommendedName>
        <fullName evidence="3">F-box domain-containing protein</fullName>
    </recommendedName>
</protein>
<dbReference type="GO" id="GO:0019005">
    <property type="term" value="C:SCF ubiquitin ligase complex"/>
    <property type="evidence" value="ECO:0007669"/>
    <property type="project" value="TreeGrafter"/>
</dbReference>
<keyword evidence="1" id="KW-0880">Kelch repeat</keyword>
<dbReference type="OrthoDB" id="9973021at2759"/>
<dbReference type="InterPro" id="IPR052821">
    <property type="entry name" value="F-box_only_SRC"/>
</dbReference>
<feature type="region of interest" description="Disordered" evidence="2">
    <location>
        <begin position="294"/>
        <end position="344"/>
    </location>
</feature>
<dbReference type="SUPFAM" id="SSF117281">
    <property type="entry name" value="Kelch motif"/>
    <property type="match status" value="1"/>
</dbReference>
<evidence type="ECO:0000259" key="3">
    <source>
        <dbReference type="PROSITE" id="PS50181"/>
    </source>
</evidence>
<dbReference type="Pfam" id="PF24681">
    <property type="entry name" value="Kelch_KLHDC2_KLHL20_DRC7"/>
    <property type="match status" value="1"/>
</dbReference>
<accession>A0A443SV34</accession>
<evidence type="ECO:0000313" key="4">
    <source>
        <dbReference type="EMBL" id="RWS31385.1"/>
    </source>
</evidence>
<organism evidence="4 5">
    <name type="scientific">Leptotrombidium deliense</name>
    <dbReference type="NCBI Taxonomy" id="299467"/>
    <lineage>
        <taxon>Eukaryota</taxon>
        <taxon>Metazoa</taxon>
        <taxon>Ecdysozoa</taxon>
        <taxon>Arthropoda</taxon>
        <taxon>Chelicerata</taxon>
        <taxon>Arachnida</taxon>
        <taxon>Acari</taxon>
        <taxon>Acariformes</taxon>
        <taxon>Trombidiformes</taxon>
        <taxon>Prostigmata</taxon>
        <taxon>Anystina</taxon>
        <taxon>Parasitengona</taxon>
        <taxon>Trombiculoidea</taxon>
        <taxon>Trombiculidae</taxon>
        <taxon>Leptotrombidium</taxon>
    </lineage>
</organism>
<proteinExistence type="predicted"/>
<dbReference type="AlphaFoldDB" id="A0A443SV34"/>
<dbReference type="InterPro" id="IPR006652">
    <property type="entry name" value="Kelch_1"/>
</dbReference>
<dbReference type="Gene3D" id="1.20.1280.50">
    <property type="match status" value="1"/>
</dbReference>
<dbReference type="InterPro" id="IPR036047">
    <property type="entry name" value="F-box-like_dom_sf"/>
</dbReference>
<name>A0A443SV34_9ACAR</name>
<dbReference type="InterPro" id="IPR001810">
    <property type="entry name" value="F-box_dom"/>
</dbReference>
<feature type="compositionally biased region" description="Low complexity" evidence="2">
    <location>
        <begin position="299"/>
        <end position="318"/>
    </location>
</feature>
<dbReference type="SUPFAM" id="SSF81383">
    <property type="entry name" value="F-box domain"/>
    <property type="match status" value="1"/>
</dbReference>
<evidence type="ECO:0000313" key="5">
    <source>
        <dbReference type="Proteomes" id="UP000288716"/>
    </source>
</evidence>
<dbReference type="GO" id="GO:1990756">
    <property type="term" value="F:ubiquitin-like ligase-substrate adaptor activity"/>
    <property type="evidence" value="ECO:0007669"/>
    <property type="project" value="TreeGrafter"/>
</dbReference>
<dbReference type="PANTHER" id="PTHR46432:SF1">
    <property type="entry name" value="F-BOX ONLY PROTEIN 42"/>
    <property type="match status" value="1"/>
</dbReference>